<evidence type="ECO:0000313" key="1">
    <source>
        <dbReference type="EnsemblMetazoa" id="OVOC5233.1"/>
    </source>
</evidence>
<proteinExistence type="predicted"/>
<sequence>MIPSINLKRIEESTVSSVKKIASVTPLQTVAEKQVDTRLSSHRVNLQTATGDSIFTAASPFYRPQYGLRWRSKGHTLSLISRLIFGKHLSIAPEESKIT</sequence>
<dbReference type="EMBL" id="CMVM020000150">
    <property type="status" value="NOT_ANNOTATED_CDS"/>
    <property type="molecule type" value="Genomic_DNA"/>
</dbReference>
<dbReference type="Proteomes" id="UP000024404">
    <property type="component" value="Unassembled WGS sequence"/>
</dbReference>
<evidence type="ECO:0000313" key="2">
    <source>
        <dbReference type="Proteomes" id="UP000024404"/>
    </source>
</evidence>
<dbReference type="AlphaFoldDB" id="A0A8R1TV90"/>
<organism evidence="1 2">
    <name type="scientific">Onchocerca volvulus</name>
    <dbReference type="NCBI Taxonomy" id="6282"/>
    <lineage>
        <taxon>Eukaryota</taxon>
        <taxon>Metazoa</taxon>
        <taxon>Ecdysozoa</taxon>
        <taxon>Nematoda</taxon>
        <taxon>Chromadorea</taxon>
        <taxon>Rhabditida</taxon>
        <taxon>Spirurina</taxon>
        <taxon>Spiruromorpha</taxon>
        <taxon>Filarioidea</taxon>
        <taxon>Onchocercidae</taxon>
        <taxon>Onchocerca</taxon>
    </lineage>
</organism>
<reference evidence="1" key="2">
    <citation type="submission" date="2022-06" db="UniProtKB">
        <authorList>
            <consortium name="EnsemblMetazoa"/>
        </authorList>
    </citation>
    <scope>IDENTIFICATION</scope>
</reference>
<accession>A0A8R1TV90</accession>
<dbReference type="EnsemblMetazoa" id="OVOC5233.1">
    <property type="protein sequence ID" value="OVOC5233.1"/>
    <property type="gene ID" value="WBGene00242042"/>
</dbReference>
<reference evidence="2" key="1">
    <citation type="submission" date="2013-10" db="EMBL/GenBank/DDBJ databases">
        <title>Genome sequencing of Onchocerca volvulus.</title>
        <authorList>
            <person name="Cotton J."/>
            <person name="Tsai J."/>
            <person name="Stanley E."/>
            <person name="Tracey A."/>
            <person name="Holroyd N."/>
            <person name="Lustigman S."/>
            <person name="Berriman M."/>
        </authorList>
    </citation>
    <scope>NUCLEOTIDE SEQUENCE</scope>
</reference>
<name>A0A8R1TV90_ONCVO</name>
<protein>
    <submittedName>
        <fullName evidence="1">Uncharacterized protein</fullName>
    </submittedName>
</protein>
<keyword evidence="2" id="KW-1185">Reference proteome</keyword>